<name>W9YYH2_FUSOX</name>
<dbReference type="VEuPathDB" id="FungiDB:FOMG_19055"/>
<sequence length="50" mass="5664">MPWGSVHCPPSETQTFSCGFTLLDFATQTCKHCKASSRDQRQSASYHLMR</sequence>
<dbReference type="EMBL" id="JH659528">
    <property type="protein sequence ID" value="EXK24205.1"/>
    <property type="molecule type" value="Genomic_DNA"/>
</dbReference>
<organism evidence="1">
    <name type="scientific">Fusarium oxysporum f. sp. melonis 26406</name>
    <dbReference type="NCBI Taxonomy" id="1089452"/>
    <lineage>
        <taxon>Eukaryota</taxon>
        <taxon>Fungi</taxon>
        <taxon>Dikarya</taxon>
        <taxon>Ascomycota</taxon>
        <taxon>Pezizomycotina</taxon>
        <taxon>Sordariomycetes</taxon>
        <taxon>Hypocreomycetidae</taxon>
        <taxon>Hypocreales</taxon>
        <taxon>Nectriaceae</taxon>
        <taxon>Fusarium</taxon>
        <taxon>Fusarium oxysporum species complex</taxon>
    </lineage>
</organism>
<dbReference type="AlphaFoldDB" id="W9YYH2"/>
<evidence type="ECO:0000313" key="1">
    <source>
        <dbReference type="EMBL" id="EXK24205.1"/>
    </source>
</evidence>
<protein>
    <submittedName>
        <fullName evidence="1">Uncharacterized protein</fullName>
    </submittedName>
</protein>
<proteinExistence type="predicted"/>
<gene>
    <name evidence="1" type="ORF">FOMG_19055</name>
</gene>
<reference evidence="1" key="2">
    <citation type="submission" date="2012-05" db="EMBL/GenBank/DDBJ databases">
        <title>Annotation of the Genome Sequence of Fusarium oxysporum f. sp. melonis 26406.</title>
        <authorList>
            <consortium name="The Broad Institute Genomics Platform"/>
            <person name="Ma L.-J."/>
            <person name="Corby-Kistler H."/>
            <person name="Broz K."/>
            <person name="Gale L.R."/>
            <person name="Jonkers W."/>
            <person name="O'Donnell K."/>
            <person name="Ploetz R."/>
            <person name="Steinberg C."/>
            <person name="Schwartz D.C."/>
            <person name="VanEtten H."/>
            <person name="Zhou S."/>
            <person name="Young S.K."/>
            <person name="Zeng Q."/>
            <person name="Gargeya S."/>
            <person name="Fitzgerald M."/>
            <person name="Abouelleil A."/>
            <person name="Alvarado L."/>
            <person name="Chapman S.B."/>
            <person name="Gainer-Dewar J."/>
            <person name="Goldberg J."/>
            <person name="Griggs A."/>
            <person name="Gujja S."/>
            <person name="Hansen M."/>
            <person name="Howarth C."/>
            <person name="Imamovic A."/>
            <person name="Ireland A."/>
            <person name="Larimer J."/>
            <person name="McCowan C."/>
            <person name="Murphy C."/>
            <person name="Pearson M."/>
            <person name="Poon T.W."/>
            <person name="Priest M."/>
            <person name="Roberts A."/>
            <person name="Saif S."/>
            <person name="Shea T."/>
            <person name="Sykes S."/>
            <person name="Wortman J."/>
            <person name="Nusbaum C."/>
            <person name="Birren B."/>
        </authorList>
    </citation>
    <scope>NUCLEOTIDE SEQUENCE</scope>
    <source>
        <strain evidence="1">26406</strain>
    </source>
</reference>
<dbReference type="HOGENOM" id="CLU_3125118_0_0_1"/>
<accession>W9YYH2</accession>
<reference evidence="1" key="1">
    <citation type="submission" date="2012-04" db="EMBL/GenBank/DDBJ databases">
        <title>The Genome Sequence of Fusarium oxysporum melonis.</title>
        <authorList>
            <consortium name="The Broad Institute Genome Sequencing Platform"/>
            <person name="Ma L.-J."/>
            <person name="Gale L.R."/>
            <person name="Schwartz D.C."/>
            <person name="Zhou S."/>
            <person name="Corby-Kistler H."/>
            <person name="Young S.K."/>
            <person name="Zeng Q."/>
            <person name="Gargeya S."/>
            <person name="Fitzgerald M."/>
            <person name="Haas B."/>
            <person name="Abouelleil A."/>
            <person name="Alvarado L."/>
            <person name="Arachchi H.M."/>
            <person name="Berlin A."/>
            <person name="Brown A."/>
            <person name="Chapman S.B."/>
            <person name="Chen Z."/>
            <person name="Dunbar C."/>
            <person name="Freedman E."/>
            <person name="Gearin G."/>
            <person name="Goldberg J."/>
            <person name="Griggs A."/>
            <person name="Gujja S."/>
            <person name="Heiman D."/>
            <person name="Howarth C."/>
            <person name="Larson L."/>
            <person name="Lui A."/>
            <person name="MacDonald P.J.P."/>
            <person name="Montmayeur A."/>
            <person name="Murphy C."/>
            <person name="Neiman D."/>
            <person name="Pearson M."/>
            <person name="Priest M."/>
            <person name="Roberts A."/>
            <person name="Saif S."/>
            <person name="Shea T."/>
            <person name="Shenoy N."/>
            <person name="Sisk P."/>
            <person name="Stolte C."/>
            <person name="Sykes S."/>
            <person name="Wortman J."/>
            <person name="Nusbaum C."/>
            <person name="Birren B."/>
        </authorList>
    </citation>
    <scope>NUCLEOTIDE SEQUENCE</scope>
    <source>
        <strain evidence="1">26406</strain>
    </source>
</reference>
<dbReference type="Proteomes" id="UP000030703">
    <property type="component" value="Unassembled WGS sequence"/>
</dbReference>